<organism evidence="2 3">
    <name type="scientific">Alkalicoccobacillus gibsonii</name>
    <dbReference type="NCBI Taxonomy" id="79881"/>
    <lineage>
        <taxon>Bacteria</taxon>
        <taxon>Bacillati</taxon>
        <taxon>Bacillota</taxon>
        <taxon>Bacilli</taxon>
        <taxon>Bacillales</taxon>
        <taxon>Bacillaceae</taxon>
        <taxon>Alkalicoccobacillus</taxon>
    </lineage>
</organism>
<reference evidence="2 3" key="1">
    <citation type="submission" date="2024-03" db="EMBL/GenBank/DDBJ databases">
        <title>Bacilli Hybrid Assemblies.</title>
        <authorList>
            <person name="Kovac J."/>
        </authorList>
    </citation>
    <scope>NUCLEOTIDE SEQUENCE [LARGE SCALE GENOMIC DNA]</scope>
    <source>
        <strain evidence="2 3">FSL R7-0666</strain>
    </source>
</reference>
<proteinExistence type="predicted"/>
<keyword evidence="1" id="KW-0812">Transmembrane</keyword>
<comment type="caution">
    <text evidence="2">The sequence shown here is derived from an EMBL/GenBank/DDBJ whole genome shotgun (WGS) entry which is preliminary data.</text>
</comment>
<gene>
    <name evidence="2" type="ORF">MKY91_04015</name>
</gene>
<protein>
    <submittedName>
        <fullName evidence="2">Uncharacterized protein</fullName>
    </submittedName>
</protein>
<evidence type="ECO:0000313" key="2">
    <source>
        <dbReference type="EMBL" id="MEN0642328.1"/>
    </source>
</evidence>
<feature type="transmembrane region" description="Helical" evidence="1">
    <location>
        <begin position="32"/>
        <end position="53"/>
    </location>
</feature>
<sequence>MSQRLKLALQHSLVSALLMLLVGMILGNSFYWQGVIGFAIGGFINGYFIYPYFERKKKDKAT</sequence>
<accession>A0ABU9VES3</accession>
<dbReference type="Proteomes" id="UP001418796">
    <property type="component" value="Unassembled WGS sequence"/>
</dbReference>
<dbReference type="EMBL" id="JBCITK010000001">
    <property type="protein sequence ID" value="MEN0642328.1"/>
    <property type="molecule type" value="Genomic_DNA"/>
</dbReference>
<name>A0ABU9VES3_9BACI</name>
<keyword evidence="1" id="KW-1133">Transmembrane helix</keyword>
<evidence type="ECO:0000313" key="3">
    <source>
        <dbReference type="Proteomes" id="UP001418796"/>
    </source>
</evidence>
<dbReference type="RefSeq" id="WP_343129459.1">
    <property type="nucleotide sequence ID" value="NZ_JBCITK010000001.1"/>
</dbReference>
<keyword evidence="3" id="KW-1185">Reference proteome</keyword>
<feature type="transmembrane region" description="Helical" evidence="1">
    <location>
        <begin position="7"/>
        <end position="26"/>
    </location>
</feature>
<evidence type="ECO:0000256" key="1">
    <source>
        <dbReference type="SAM" id="Phobius"/>
    </source>
</evidence>
<keyword evidence="1" id="KW-0472">Membrane</keyword>